<dbReference type="PANTHER" id="PTHR30520">
    <property type="entry name" value="FORMATE TRANSPORTER-RELATED"/>
    <property type="match status" value="1"/>
</dbReference>
<evidence type="ECO:0000313" key="9">
    <source>
        <dbReference type="Proteomes" id="UP001250214"/>
    </source>
</evidence>
<protein>
    <submittedName>
        <fullName evidence="8">Formate/nitrite transporter family protein</fullName>
    </submittedName>
</protein>
<evidence type="ECO:0000256" key="7">
    <source>
        <dbReference type="SAM" id="Phobius"/>
    </source>
</evidence>
<dbReference type="PANTHER" id="PTHR30520:SF6">
    <property type="entry name" value="FORMATE_NITRATE FAMILY TRANSPORTER (EUROFUNG)"/>
    <property type="match status" value="1"/>
</dbReference>
<comment type="subcellular location">
    <subcellularLocation>
        <location evidence="1">Membrane</location>
        <topology evidence="1">Multi-pass membrane protein</topology>
    </subcellularLocation>
</comment>
<keyword evidence="3 7" id="KW-1133">Transmembrane helix</keyword>
<evidence type="ECO:0000256" key="2">
    <source>
        <dbReference type="ARBA" id="ARBA00022692"/>
    </source>
</evidence>
<sequence length="294" mass="30523">MTSTGDPDTHSGDQQSEPTPRMGQLTTNLDDFSPQRVAERVEEFGLAKSRSHPLQSFVLGTLAGGFVGLGGLYFTVVTLGGSTWHYLAGGIVFAIGYIIAILAGTEVFTSNNLLMMALASRKVTLVQVLGNWGVVLCANAIGASALSLVFLASGMPESEGGDIGRHAIQIAADKAALAPLNAFALGVLGNLFVCLAVWVALAGRTVTDKIVGTLLPLSAIGALELEHAVSTLYFIPRGLLVQAFFPALAQGSPEIPLLGAATTFLAVTAGNIIGGSLVVALSYQLVYVRPSRRA</sequence>
<evidence type="ECO:0000256" key="4">
    <source>
        <dbReference type="ARBA" id="ARBA00023136"/>
    </source>
</evidence>
<feature type="transmembrane region" description="Helical" evidence="7">
    <location>
        <begin position="255"/>
        <end position="283"/>
    </location>
</feature>
<organism evidence="8 9">
    <name type="scientific">Lipingzhangella rawalii</name>
    <dbReference type="NCBI Taxonomy" id="2055835"/>
    <lineage>
        <taxon>Bacteria</taxon>
        <taxon>Bacillati</taxon>
        <taxon>Actinomycetota</taxon>
        <taxon>Actinomycetes</taxon>
        <taxon>Streptosporangiales</taxon>
        <taxon>Nocardiopsidaceae</taxon>
        <taxon>Lipingzhangella</taxon>
    </lineage>
</organism>
<gene>
    <name evidence="8" type="ORF">RIF23_19170</name>
</gene>
<feature type="transmembrane region" description="Helical" evidence="7">
    <location>
        <begin position="129"/>
        <end position="152"/>
    </location>
</feature>
<evidence type="ECO:0000313" key="8">
    <source>
        <dbReference type="EMBL" id="MDS1272414.1"/>
    </source>
</evidence>
<dbReference type="RefSeq" id="WP_310913978.1">
    <property type="nucleotide sequence ID" value="NZ_JAVLVT010000010.1"/>
</dbReference>
<accession>A0ABU2HAQ7</accession>
<proteinExistence type="inferred from homology"/>
<feature type="transmembrane region" description="Helical" evidence="7">
    <location>
        <begin position="86"/>
        <end position="108"/>
    </location>
</feature>
<comment type="caution">
    <text evidence="8">The sequence shown here is derived from an EMBL/GenBank/DDBJ whole genome shotgun (WGS) entry which is preliminary data.</text>
</comment>
<dbReference type="EMBL" id="JAVLVT010000010">
    <property type="protein sequence ID" value="MDS1272414.1"/>
    <property type="molecule type" value="Genomic_DNA"/>
</dbReference>
<dbReference type="InterPro" id="IPR000292">
    <property type="entry name" value="For/NO2_transpt"/>
</dbReference>
<feature type="region of interest" description="Disordered" evidence="6">
    <location>
        <begin position="1"/>
        <end position="29"/>
    </location>
</feature>
<dbReference type="InterPro" id="IPR023271">
    <property type="entry name" value="Aquaporin-like"/>
</dbReference>
<feature type="transmembrane region" description="Helical" evidence="7">
    <location>
        <begin position="214"/>
        <end position="235"/>
    </location>
</feature>
<name>A0ABU2HAQ7_9ACTN</name>
<keyword evidence="9" id="KW-1185">Reference proteome</keyword>
<dbReference type="Proteomes" id="UP001250214">
    <property type="component" value="Unassembled WGS sequence"/>
</dbReference>
<evidence type="ECO:0000256" key="1">
    <source>
        <dbReference type="ARBA" id="ARBA00004141"/>
    </source>
</evidence>
<dbReference type="Gene3D" id="1.20.1080.10">
    <property type="entry name" value="Glycerol uptake facilitator protein"/>
    <property type="match status" value="1"/>
</dbReference>
<evidence type="ECO:0000256" key="6">
    <source>
        <dbReference type="SAM" id="MobiDB-lite"/>
    </source>
</evidence>
<evidence type="ECO:0000256" key="3">
    <source>
        <dbReference type="ARBA" id="ARBA00022989"/>
    </source>
</evidence>
<keyword evidence="4 7" id="KW-0472">Membrane</keyword>
<feature type="transmembrane region" description="Helical" evidence="7">
    <location>
        <begin position="57"/>
        <end position="80"/>
    </location>
</feature>
<feature type="transmembrane region" description="Helical" evidence="7">
    <location>
        <begin position="182"/>
        <end position="202"/>
    </location>
</feature>
<keyword evidence="2 7" id="KW-0812">Transmembrane</keyword>
<dbReference type="Pfam" id="PF01226">
    <property type="entry name" value="Form_Nir_trans"/>
    <property type="match status" value="1"/>
</dbReference>
<comment type="similarity">
    <text evidence="5">Belongs to the FNT transporter (TC 1.A.16) family.</text>
</comment>
<reference evidence="9" key="1">
    <citation type="submission" date="2023-07" db="EMBL/GenBank/DDBJ databases">
        <title>Novel species in the genus Lipingzhangella isolated from Sambhar Salt Lake.</title>
        <authorList>
            <person name="Jiya N."/>
            <person name="Kajale S."/>
            <person name="Sharma A."/>
        </authorList>
    </citation>
    <scope>NUCLEOTIDE SEQUENCE [LARGE SCALE GENOMIC DNA]</scope>
    <source>
        <strain evidence="9">LS1_29</strain>
    </source>
</reference>
<evidence type="ECO:0000256" key="5">
    <source>
        <dbReference type="ARBA" id="ARBA00049660"/>
    </source>
</evidence>